<dbReference type="AlphaFoldDB" id="A0A0F7G077"/>
<feature type="transmembrane region" description="Helical" evidence="7">
    <location>
        <begin position="23"/>
        <end position="50"/>
    </location>
</feature>
<feature type="transmembrane region" description="Helical" evidence="7">
    <location>
        <begin position="154"/>
        <end position="177"/>
    </location>
</feature>
<evidence type="ECO:0000256" key="3">
    <source>
        <dbReference type="ARBA" id="ARBA00022475"/>
    </source>
</evidence>
<dbReference type="EMBL" id="CP009922">
    <property type="protein sequence ID" value="AKG46608.1"/>
    <property type="molecule type" value="Genomic_DNA"/>
</dbReference>
<dbReference type="InterPro" id="IPR020846">
    <property type="entry name" value="MFS_dom"/>
</dbReference>
<feature type="transmembrane region" description="Helical" evidence="7">
    <location>
        <begin position="221"/>
        <end position="240"/>
    </location>
</feature>
<dbReference type="Proteomes" id="UP000034034">
    <property type="component" value="Chromosome"/>
</dbReference>
<dbReference type="InterPro" id="IPR011701">
    <property type="entry name" value="MFS"/>
</dbReference>
<dbReference type="Gene3D" id="1.20.1250.20">
    <property type="entry name" value="MFS general substrate transporter like domains"/>
    <property type="match status" value="1"/>
</dbReference>
<keyword evidence="6 7" id="KW-0472">Membrane</keyword>
<keyword evidence="10" id="KW-1185">Reference proteome</keyword>
<feature type="domain" description="Major facilitator superfamily (MFS) profile" evidence="8">
    <location>
        <begin position="28"/>
        <end position="409"/>
    </location>
</feature>
<keyword evidence="2" id="KW-0813">Transport</keyword>
<dbReference type="PANTHER" id="PTHR23517:SF2">
    <property type="entry name" value="MULTIDRUG RESISTANCE PROTEIN MDTH"/>
    <property type="match status" value="1"/>
</dbReference>
<keyword evidence="5 7" id="KW-1133">Transmembrane helix</keyword>
<feature type="transmembrane region" description="Helical" evidence="7">
    <location>
        <begin position="183"/>
        <end position="201"/>
    </location>
</feature>
<feature type="transmembrane region" description="Helical" evidence="7">
    <location>
        <begin position="62"/>
        <end position="84"/>
    </location>
</feature>
<name>A0A0F7G077_9ACTN</name>
<feature type="transmembrane region" description="Helical" evidence="7">
    <location>
        <begin position="352"/>
        <end position="369"/>
    </location>
</feature>
<organism evidence="9 10">
    <name type="scientific">Streptomyces xiamenensis</name>
    <dbReference type="NCBI Taxonomy" id="408015"/>
    <lineage>
        <taxon>Bacteria</taxon>
        <taxon>Bacillati</taxon>
        <taxon>Actinomycetota</taxon>
        <taxon>Actinomycetes</taxon>
        <taxon>Kitasatosporales</taxon>
        <taxon>Streptomycetaceae</taxon>
        <taxon>Streptomyces</taxon>
    </lineage>
</organism>
<dbReference type="HOGENOM" id="CLU_650384_0_0_11"/>
<proteinExistence type="predicted"/>
<gene>
    <name evidence="9" type="ORF">SXIM_52240</name>
</gene>
<dbReference type="STRING" id="408015.SXIM_52240"/>
<dbReference type="InterPro" id="IPR050171">
    <property type="entry name" value="MFS_Transporters"/>
</dbReference>
<keyword evidence="4 7" id="KW-0812">Transmembrane</keyword>
<dbReference type="PRINTS" id="PR01988">
    <property type="entry name" value="EXPORTERBACE"/>
</dbReference>
<protein>
    <submittedName>
        <fullName evidence="9">Permease, MFS-type</fullName>
    </submittedName>
</protein>
<evidence type="ECO:0000256" key="6">
    <source>
        <dbReference type="ARBA" id="ARBA00023136"/>
    </source>
</evidence>
<evidence type="ECO:0000313" key="10">
    <source>
        <dbReference type="Proteomes" id="UP000034034"/>
    </source>
</evidence>
<feature type="transmembrane region" description="Helical" evidence="7">
    <location>
        <begin position="119"/>
        <end position="142"/>
    </location>
</feature>
<dbReference type="InterPro" id="IPR036259">
    <property type="entry name" value="MFS_trans_sf"/>
</dbReference>
<reference evidence="9" key="1">
    <citation type="submission" date="2019-08" db="EMBL/GenBank/DDBJ databases">
        <title>Complete genome sequence of a mangrove-derived Streptomyces xiamenensis.</title>
        <authorList>
            <person name="Xu J."/>
        </authorList>
    </citation>
    <scope>NUCLEOTIDE SEQUENCE</scope>
    <source>
        <strain evidence="9">318</strain>
    </source>
</reference>
<dbReference type="InterPro" id="IPR022324">
    <property type="entry name" value="Bacilysin_exporter_BacE_put"/>
</dbReference>
<evidence type="ECO:0000256" key="4">
    <source>
        <dbReference type="ARBA" id="ARBA00022692"/>
    </source>
</evidence>
<sequence length="409" mass="42130">MGGCAEAGDGTARRSRRTGRGRGVFTGAQLALLAGGFLVNLGTFAVYPYLAVLLRDRLDAGMAQVGMVLGAATLVQFASAPFTAAFAERAGLKRSLLLATSLYLLGAVTYLYGAGSPALTVLALFLSCGAGALYSPAFRGYLIHAAPPARRPRLVSAGNAAGHLGVAVGPVAGALFLHEPGRLFTANTVLYAVLAIGHLFLRPEPPGPAGDGPVVEPFRRVLRGLAVVPFAATVLTHYLYMQFYQYLSVYAEGRLATAGYGLIMMGYALGLVVLQPLLAGWIADIGHPTAMVIGFGCMAAGMTAFATGGPVGVAAGALAMSAGTAVLFLKNDLEALARSRRSATVTFGQQRLAVGVGALLSGVLGGRLYGVFERAGLLPGFWLAVAAQCVLLPPLLLAAVRGPCRPGRR</sequence>
<dbReference type="KEGG" id="sxi:SXIM_52240"/>
<dbReference type="Pfam" id="PF07690">
    <property type="entry name" value="MFS_1"/>
    <property type="match status" value="1"/>
</dbReference>
<evidence type="ECO:0000256" key="7">
    <source>
        <dbReference type="SAM" id="Phobius"/>
    </source>
</evidence>
<comment type="subcellular location">
    <subcellularLocation>
        <location evidence="1">Cell membrane</location>
        <topology evidence="1">Multi-pass membrane protein</topology>
    </subcellularLocation>
</comment>
<evidence type="ECO:0000256" key="5">
    <source>
        <dbReference type="ARBA" id="ARBA00022989"/>
    </source>
</evidence>
<evidence type="ECO:0000259" key="8">
    <source>
        <dbReference type="PROSITE" id="PS50850"/>
    </source>
</evidence>
<evidence type="ECO:0000256" key="1">
    <source>
        <dbReference type="ARBA" id="ARBA00004651"/>
    </source>
</evidence>
<evidence type="ECO:0000256" key="2">
    <source>
        <dbReference type="ARBA" id="ARBA00022448"/>
    </source>
</evidence>
<dbReference type="SUPFAM" id="SSF103473">
    <property type="entry name" value="MFS general substrate transporter"/>
    <property type="match status" value="1"/>
</dbReference>
<evidence type="ECO:0000313" key="9">
    <source>
        <dbReference type="EMBL" id="AKG46608.1"/>
    </source>
</evidence>
<feature type="transmembrane region" description="Helical" evidence="7">
    <location>
        <begin position="260"/>
        <end position="283"/>
    </location>
</feature>
<dbReference type="GO" id="GO:0005886">
    <property type="term" value="C:plasma membrane"/>
    <property type="evidence" value="ECO:0007669"/>
    <property type="project" value="UniProtKB-SubCell"/>
</dbReference>
<accession>A0A0F7G077</accession>
<dbReference type="PROSITE" id="PS50850">
    <property type="entry name" value="MFS"/>
    <property type="match status" value="1"/>
</dbReference>
<dbReference type="GO" id="GO:0022857">
    <property type="term" value="F:transmembrane transporter activity"/>
    <property type="evidence" value="ECO:0007669"/>
    <property type="project" value="InterPro"/>
</dbReference>
<feature type="transmembrane region" description="Helical" evidence="7">
    <location>
        <begin position="96"/>
        <end position="113"/>
    </location>
</feature>
<dbReference type="PANTHER" id="PTHR23517">
    <property type="entry name" value="RESISTANCE PROTEIN MDTM, PUTATIVE-RELATED-RELATED"/>
    <property type="match status" value="1"/>
</dbReference>
<keyword evidence="3" id="KW-1003">Cell membrane</keyword>
<dbReference type="RefSeq" id="WP_046725239.1">
    <property type="nucleotide sequence ID" value="NZ_CP009922.3"/>
</dbReference>
<feature type="transmembrane region" description="Helical" evidence="7">
    <location>
        <begin position="313"/>
        <end position="331"/>
    </location>
</feature>
<dbReference type="PATRIC" id="fig|408015.6.peg.5287"/>
<feature type="transmembrane region" description="Helical" evidence="7">
    <location>
        <begin position="381"/>
        <end position="400"/>
    </location>
</feature>
<feature type="transmembrane region" description="Helical" evidence="7">
    <location>
        <begin position="290"/>
        <end position="307"/>
    </location>
</feature>